<organism evidence="2 3">
    <name type="scientific">Fusarium fujikuroi</name>
    <name type="common">Bakanae and foot rot disease fungus</name>
    <name type="synonym">Gibberella fujikuroi</name>
    <dbReference type="NCBI Taxonomy" id="5127"/>
    <lineage>
        <taxon>Eukaryota</taxon>
        <taxon>Fungi</taxon>
        <taxon>Dikarya</taxon>
        <taxon>Ascomycota</taxon>
        <taxon>Pezizomycotina</taxon>
        <taxon>Sordariomycetes</taxon>
        <taxon>Hypocreomycetidae</taxon>
        <taxon>Hypocreales</taxon>
        <taxon>Nectriaceae</taxon>
        <taxon>Fusarium</taxon>
        <taxon>Fusarium fujikuroi species complex</taxon>
    </lineage>
</organism>
<dbReference type="GO" id="GO:0005762">
    <property type="term" value="C:mitochondrial large ribosomal subunit"/>
    <property type="evidence" value="ECO:0007669"/>
    <property type="project" value="TreeGrafter"/>
</dbReference>
<evidence type="ECO:0000313" key="2">
    <source>
        <dbReference type="EMBL" id="VTT65370.1"/>
    </source>
</evidence>
<evidence type="ECO:0000313" key="3">
    <source>
        <dbReference type="Proteomes" id="UP000760494"/>
    </source>
</evidence>
<accession>A0A5Q3CXQ0</accession>
<dbReference type="AlphaFoldDB" id="A0A5Q3CXQ0"/>
<dbReference type="Proteomes" id="UP000760494">
    <property type="component" value="Unassembled WGS sequence"/>
</dbReference>
<dbReference type="Gene3D" id="3.30.160.20">
    <property type="match status" value="1"/>
</dbReference>
<proteinExistence type="predicted"/>
<dbReference type="Pfam" id="PF00472">
    <property type="entry name" value="RF-1"/>
    <property type="match status" value="1"/>
</dbReference>
<dbReference type="EMBL" id="CABFJX010000135">
    <property type="protein sequence ID" value="VTT65370.1"/>
    <property type="molecule type" value="Genomic_DNA"/>
</dbReference>
<dbReference type="GO" id="GO:0004045">
    <property type="term" value="F:peptidyl-tRNA hydrolase activity"/>
    <property type="evidence" value="ECO:0007669"/>
    <property type="project" value="TreeGrafter"/>
</dbReference>
<reference evidence="2" key="1">
    <citation type="submission" date="2019-05" db="EMBL/GenBank/DDBJ databases">
        <authorList>
            <person name="Piombo E."/>
        </authorList>
    </citation>
    <scope>NUCLEOTIDE SEQUENCE</scope>
    <source>
        <strain evidence="2">C2S</strain>
    </source>
</reference>
<protein>
    <recommendedName>
        <fullName evidence="1">Prokaryotic-type class I peptide chain release factors domain-containing protein</fullName>
    </recommendedName>
</protein>
<gene>
    <name evidence="2" type="ORF">C2S_5941</name>
</gene>
<dbReference type="PANTHER" id="PTHR11075:SF54">
    <property type="entry name" value="LARGE RIBOSOMAL SUBUNIT PROTEIN ML62"/>
    <property type="match status" value="1"/>
</dbReference>
<comment type="caution">
    <text evidence="2">The sequence shown here is derived from an EMBL/GenBank/DDBJ whole genome shotgun (WGS) entry which is preliminary data.</text>
</comment>
<dbReference type="GO" id="GO:0016150">
    <property type="term" value="F:translation release factor activity, codon nonspecific"/>
    <property type="evidence" value="ECO:0007669"/>
    <property type="project" value="TreeGrafter"/>
</dbReference>
<name>A0A5Q3CXQ0_FUSFU</name>
<dbReference type="InterPro" id="IPR000352">
    <property type="entry name" value="Pep_chain_release_fac_I"/>
</dbReference>
<dbReference type="GO" id="GO:0070126">
    <property type="term" value="P:mitochondrial translational termination"/>
    <property type="evidence" value="ECO:0007669"/>
    <property type="project" value="TreeGrafter"/>
</dbReference>
<dbReference type="PANTHER" id="PTHR11075">
    <property type="entry name" value="PEPTIDE CHAIN RELEASE FACTOR"/>
    <property type="match status" value="1"/>
</dbReference>
<sequence>MLQRHFALAPRLRIVPAYLTSRPFAPRFKRYQAFDTGLDQEALSEARSWFESFSSTQLPKGNTTYARSSGPGGQHVNKYTRNYIQASRERTETKAITAYPLGQLLSVLPKSLHPGIRKSRYYTATNDSLTFQAQDSRSRDANAEDNRRKLIEEITSIYKDVIPAETSAEKKKKHEEMSVAFFWQKIPRNKDKTEEVYQRKETITERAF</sequence>
<evidence type="ECO:0000259" key="1">
    <source>
        <dbReference type="Pfam" id="PF00472"/>
    </source>
</evidence>
<feature type="domain" description="Prokaryotic-type class I peptide chain release factors" evidence="1">
    <location>
        <begin position="64"/>
        <end position="180"/>
    </location>
</feature>
<dbReference type="InterPro" id="IPR052104">
    <property type="entry name" value="Mito_Release_Factor_mL62"/>
</dbReference>